<dbReference type="InterPro" id="IPR036770">
    <property type="entry name" value="Ankyrin_rpt-contain_sf"/>
</dbReference>
<accession>A0A6A5JYH6</accession>
<dbReference type="PROSITE" id="PS50088">
    <property type="entry name" value="ANK_REPEAT"/>
    <property type="match status" value="3"/>
</dbReference>
<feature type="repeat" description="ANK" evidence="3">
    <location>
        <begin position="133"/>
        <end position="164"/>
    </location>
</feature>
<evidence type="ECO:0000313" key="4">
    <source>
        <dbReference type="EMBL" id="KAF1828736.1"/>
    </source>
</evidence>
<keyword evidence="1" id="KW-0677">Repeat</keyword>
<keyword evidence="5" id="KW-1185">Reference proteome</keyword>
<dbReference type="SMART" id="SM00248">
    <property type="entry name" value="ANK"/>
    <property type="match status" value="4"/>
</dbReference>
<feature type="repeat" description="ANK" evidence="3">
    <location>
        <begin position="100"/>
        <end position="132"/>
    </location>
</feature>
<dbReference type="Pfam" id="PF12796">
    <property type="entry name" value="Ank_2"/>
    <property type="match status" value="2"/>
</dbReference>
<feature type="non-terminal residue" evidence="4">
    <location>
        <position position="164"/>
    </location>
</feature>
<dbReference type="SUPFAM" id="SSF48403">
    <property type="entry name" value="Ankyrin repeat"/>
    <property type="match status" value="1"/>
</dbReference>
<keyword evidence="2 3" id="KW-0040">ANK repeat</keyword>
<dbReference type="PROSITE" id="PS50297">
    <property type="entry name" value="ANK_REP_REGION"/>
    <property type="match status" value="1"/>
</dbReference>
<reference evidence="4" key="1">
    <citation type="submission" date="2020-01" db="EMBL/GenBank/DDBJ databases">
        <authorList>
            <consortium name="DOE Joint Genome Institute"/>
            <person name="Haridas S."/>
            <person name="Albert R."/>
            <person name="Binder M."/>
            <person name="Bloem J."/>
            <person name="Labutti K."/>
            <person name="Salamov A."/>
            <person name="Andreopoulos B."/>
            <person name="Baker S.E."/>
            <person name="Barry K."/>
            <person name="Bills G."/>
            <person name="Bluhm B.H."/>
            <person name="Cannon C."/>
            <person name="Castanera R."/>
            <person name="Culley D.E."/>
            <person name="Daum C."/>
            <person name="Ezra D."/>
            <person name="Gonzalez J.B."/>
            <person name="Henrissat B."/>
            <person name="Kuo A."/>
            <person name="Liang C."/>
            <person name="Lipzen A."/>
            <person name="Lutzoni F."/>
            <person name="Magnuson J."/>
            <person name="Mondo S."/>
            <person name="Nolan M."/>
            <person name="Ohm R."/>
            <person name="Pangilinan J."/>
            <person name="Park H.-J."/>
            <person name="Ramirez L."/>
            <person name="Alfaro M."/>
            <person name="Sun H."/>
            <person name="Tritt A."/>
            <person name="Yoshinaga Y."/>
            <person name="Zwiers L.-H."/>
            <person name="Turgeon B.G."/>
            <person name="Goodwin S.B."/>
            <person name="Spatafora J.W."/>
            <person name="Crous P.W."/>
            <person name="Grigoriev I.V."/>
        </authorList>
    </citation>
    <scope>NUCLEOTIDE SEQUENCE</scope>
    <source>
        <strain evidence="4">P77</strain>
    </source>
</reference>
<dbReference type="InterPro" id="IPR002110">
    <property type="entry name" value="Ankyrin_rpt"/>
</dbReference>
<dbReference type="AlphaFoldDB" id="A0A6A5JYH6"/>
<gene>
    <name evidence="4" type="ORF">BDW02DRAFT_511601</name>
</gene>
<evidence type="ECO:0000256" key="2">
    <source>
        <dbReference type="ARBA" id="ARBA00023043"/>
    </source>
</evidence>
<dbReference type="PRINTS" id="PR01415">
    <property type="entry name" value="ANKYRIN"/>
</dbReference>
<evidence type="ECO:0000256" key="3">
    <source>
        <dbReference type="PROSITE-ProRule" id="PRU00023"/>
    </source>
</evidence>
<dbReference type="PANTHER" id="PTHR24198">
    <property type="entry name" value="ANKYRIN REPEAT AND PROTEIN KINASE DOMAIN-CONTAINING PROTEIN"/>
    <property type="match status" value="1"/>
</dbReference>
<dbReference type="Gene3D" id="1.25.40.20">
    <property type="entry name" value="Ankyrin repeat-containing domain"/>
    <property type="match status" value="4"/>
</dbReference>
<dbReference type="EMBL" id="ML975502">
    <property type="protein sequence ID" value="KAF1828736.1"/>
    <property type="molecule type" value="Genomic_DNA"/>
</dbReference>
<feature type="repeat" description="ANK" evidence="3">
    <location>
        <begin position="65"/>
        <end position="97"/>
    </location>
</feature>
<dbReference type="PANTHER" id="PTHR24198:SF165">
    <property type="entry name" value="ANKYRIN REPEAT-CONTAINING PROTEIN-RELATED"/>
    <property type="match status" value="1"/>
</dbReference>
<protein>
    <submittedName>
        <fullName evidence="4">Ankyrin</fullName>
    </submittedName>
</protein>
<name>A0A6A5JYH6_9PLEO</name>
<organism evidence="4 5">
    <name type="scientific">Decorospora gaudefroyi</name>
    <dbReference type="NCBI Taxonomy" id="184978"/>
    <lineage>
        <taxon>Eukaryota</taxon>
        <taxon>Fungi</taxon>
        <taxon>Dikarya</taxon>
        <taxon>Ascomycota</taxon>
        <taxon>Pezizomycotina</taxon>
        <taxon>Dothideomycetes</taxon>
        <taxon>Pleosporomycetidae</taxon>
        <taxon>Pleosporales</taxon>
        <taxon>Pleosporineae</taxon>
        <taxon>Pleosporaceae</taxon>
        <taxon>Decorospora</taxon>
    </lineage>
</organism>
<dbReference type="OrthoDB" id="20872at2759"/>
<proteinExistence type="predicted"/>
<dbReference type="Proteomes" id="UP000800040">
    <property type="component" value="Unassembled WGS sequence"/>
</dbReference>
<evidence type="ECO:0000256" key="1">
    <source>
        <dbReference type="ARBA" id="ARBA00022737"/>
    </source>
</evidence>
<sequence>MLAASNGHTTLVGSLLDSHATLHLKSRSDYTAVHHAVGNGKDSVVRLFLANEAIKESIRRHEVYKNLTPLYVAAQNGHETTVHLLLDYLGGIDSHNKARSQKTALQIASFFGRKNVIKLLLDANATVDLRWENAPTALWYAAVGGHEAVVGLLIDHGADINIKG</sequence>
<evidence type="ECO:0000313" key="5">
    <source>
        <dbReference type="Proteomes" id="UP000800040"/>
    </source>
</evidence>